<keyword evidence="1" id="KW-0175">Coiled coil</keyword>
<dbReference type="RefSeq" id="WP_326755855.1">
    <property type="nucleotide sequence ID" value="NZ_CP109134.1"/>
</dbReference>
<evidence type="ECO:0000313" key="2">
    <source>
        <dbReference type="EMBL" id="WSD10130.1"/>
    </source>
</evidence>
<protein>
    <submittedName>
        <fullName evidence="2">Uncharacterized protein</fullName>
    </submittedName>
</protein>
<dbReference type="GeneID" id="91547565"/>
<feature type="coiled-coil region" evidence="1">
    <location>
        <begin position="228"/>
        <end position="272"/>
    </location>
</feature>
<reference evidence="2 3" key="1">
    <citation type="submission" date="2022-10" db="EMBL/GenBank/DDBJ databases">
        <title>The complete genomes of actinobacterial strains from the NBC collection.</title>
        <authorList>
            <person name="Joergensen T.S."/>
            <person name="Alvarez Arevalo M."/>
            <person name="Sterndorff E.B."/>
            <person name="Faurdal D."/>
            <person name="Vuksanovic O."/>
            <person name="Mourched A.-S."/>
            <person name="Charusanti P."/>
            <person name="Shaw S."/>
            <person name="Blin K."/>
            <person name="Weber T."/>
        </authorList>
    </citation>
    <scope>NUCLEOTIDE SEQUENCE [LARGE SCALE GENOMIC DNA]</scope>
    <source>
        <strain evidence="2 3">NBC 01753</strain>
    </source>
</reference>
<name>A0ABZ1GW45_9ACTN</name>
<dbReference type="EMBL" id="CP109134">
    <property type="protein sequence ID" value="WSD10130.1"/>
    <property type="molecule type" value="Genomic_DNA"/>
</dbReference>
<organism evidence="2 3">
    <name type="scientific">Streptomyces hirsutus</name>
    <dbReference type="NCBI Taxonomy" id="35620"/>
    <lineage>
        <taxon>Bacteria</taxon>
        <taxon>Bacillati</taxon>
        <taxon>Actinomycetota</taxon>
        <taxon>Actinomycetes</taxon>
        <taxon>Kitasatosporales</taxon>
        <taxon>Streptomycetaceae</taxon>
        <taxon>Streptomyces</taxon>
    </lineage>
</organism>
<dbReference type="Proteomes" id="UP001335325">
    <property type="component" value="Chromosome"/>
</dbReference>
<keyword evidence="3" id="KW-1185">Reference proteome</keyword>
<gene>
    <name evidence="2" type="ORF">OIE73_33340</name>
</gene>
<evidence type="ECO:0000313" key="3">
    <source>
        <dbReference type="Proteomes" id="UP001335325"/>
    </source>
</evidence>
<sequence>MIGADGTVEALVKAFRTDRQRLRKALTRLADGRATQQERTALRHPELRALRQGALAYLQAEARGAELVGLLGKKNQDERSALAARIDSLRKLSNTPLPHADGAEPRPLRLSLAHRAFAKVCVSVVEQELAAMGQESGLGLAAFTPPPRDLWRWAADNGWVRSSLPPRASRLRTIPAADFLQEVLQDADEPHFSMMHPAVVERRAAASRKVTEVRGFVVQEAFQQAKQLLRARADRHQVKQAVAELRRAAAALARAEERNAEALVLYQDLKAQFDESGTMPSIPYQQAWHACVPRAVARATSREPGLWQRVEVAVATHSLRAGHISRESCRHCVGSVLAILSEPKRTVRNRTESGGSNAQAEPLRMLSPEPGERMVVTSGVYRADCEAAGVAWVCDDGRKGSSRINAGSHVDAEILAMVEAVTALAPEGPLFIASAQPIAVRAVGLVLSSGRLPMDKPYRKVSSVARQRLAGLAGATAEIRVAHTGSRWRPERRAAGRSARAVLPPLPAAKNNKTATTAEVHASDPTILLGADADLGQPYGLNVKEDQITWSQPVTAQHLAEGWVSMPGHVGGVFDDLTRFADRINLRVHHDGLGLRTIPGQQRVQLQTASRGRRLSDISWPSNLSPGTLLHCTWRRGSRELKFAAKPLKLPISADGHWLTHEYDLRVLTRDGLGATAPDGLSQRQLVIRTLRGLGYLDERGRALLTKEDLVRNVLNDAMAHRQKTTTQRVEEAIQDLLGSGRLTKVQGSRNRIGHLRYPPRTGEPKVNLLCWTPSAPRPQHDESKNDGGLPEHLLFRHGVRGHLRKIDGEASPEAADAFRRDYDLTRLVGSNVLPAGTTYVRRHERGK</sequence>
<evidence type="ECO:0000256" key="1">
    <source>
        <dbReference type="SAM" id="Coils"/>
    </source>
</evidence>
<accession>A0ABZ1GW45</accession>
<proteinExistence type="predicted"/>